<feature type="transmembrane region" description="Helical" evidence="1">
    <location>
        <begin position="116"/>
        <end position="136"/>
    </location>
</feature>
<gene>
    <name evidence="2" type="ORF">LH29_19745</name>
</gene>
<keyword evidence="1" id="KW-0812">Transmembrane</keyword>
<reference evidence="2 3" key="1">
    <citation type="submission" date="2014-09" db="EMBL/GenBank/DDBJ databases">
        <title>Draft Genome Sequence of Draconibacterium sp. JN14CK-3.</title>
        <authorList>
            <person name="Dong C."/>
            <person name="Lai Q."/>
            <person name="Shao Z."/>
        </authorList>
    </citation>
    <scope>NUCLEOTIDE SEQUENCE [LARGE SCALE GENOMIC DNA]</scope>
    <source>
        <strain evidence="2 3">JN14CK-3</strain>
    </source>
</reference>
<dbReference type="STRING" id="1544798.LH29_19745"/>
<dbReference type="AlphaFoldDB" id="A0A0D8J7B0"/>
<name>A0A0D8J7B0_9BACT</name>
<dbReference type="RefSeq" id="WP_045032700.1">
    <property type="nucleotide sequence ID" value="NZ_JRHC01000005.1"/>
</dbReference>
<keyword evidence="1" id="KW-0472">Membrane</keyword>
<proteinExistence type="predicted"/>
<evidence type="ECO:0000256" key="1">
    <source>
        <dbReference type="SAM" id="Phobius"/>
    </source>
</evidence>
<dbReference type="OrthoDB" id="1122802at2"/>
<feature type="transmembrane region" description="Helical" evidence="1">
    <location>
        <begin position="6"/>
        <end position="25"/>
    </location>
</feature>
<feature type="transmembrane region" description="Helical" evidence="1">
    <location>
        <begin position="32"/>
        <end position="52"/>
    </location>
</feature>
<dbReference type="EMBL" id="JRHC01000005">
    <property type="protein sequence ID" value="KJF42757.1"/>
    <property type="molecule type" value="Genomic_DNA"/>
</dbReference>
<evidence type="ECO:0000313" key="3">
    <source>
        <dbReference type="Proteomes" id="UP000032544"/>
    </source>
</evidence>
<accession>A0A0D8J7B0</accession>
<organism evidence="2 3">
    <name type="scientific">Draconibacterium sediminis</name>
    <dbReference type="NCBI Taxonomy" id="1544798"/>
    <lineage>
        <taxon>Bacteria</taxon>
        <taxon>Pseudomonadati</taxon>
        <taxon>Bacteroidota</taxon>
        <taxon>Bacteroidia</taxon>
        <taxon>Marinilabiliales</taxon>
        <taxon>Prolixibacteraceae</taxon>
        <taxon>Draconibacterium</taxon>
    </lineage>
</organism>
<comment type="caution">
    <text evidence="2">The sequence shown here is derived from an EMBL/GenBank/DDBJ whole genome shotgun (WGS) entry which is preliminary data.</text>
</comment>
<feature type="transmembrane region" description="Helical" evidence="1">
    <location>
        <begin position="89"/>
        <end position="109"/>
    </location>
</feature>
<protein>
    <recommendedName>
        <fullName evidence="4">NADH-quinone oxidoreductase subunit N</fullName>
    </recommendedName>
</protein>
<dbReference type="Proteomes" id="UP000032544">
    <property type="component" value="Unassembled WGS sequence"/>
</dbReference>
<evidence type="ECO:0000313" key="2">
    <source>
        <dbReference type="EMBL" id="KJF42757.1"/>
    </source>
</evidence>
<keyword evidence="1" id="KW-1133">Transmembrane helix</keyword>
<sequence>MTEVFLYTFPQWIIFAALFGIIYGWVENKKAFRLVGLAAFIALGLFSVYVFLGDYLAPGQFLTPEEIMHEELNDEIINEAPIEAQLLPAYLSFIGSAVLALVAMVLDWLNKKQYRLFTVLAGLVALLGFFIVVGAVRSV</sequence>
<evidence type="ECO:0008006" key="4">
    <source>
        <dbReference type="Google" id="ProtNLM"/>
    </source>
</evidence>
<keyword evidence="3" id="KW-1185">Reference proteome</keyword>